<protein>
    <submittedName>
        <fullName evidence="11">Aspartic proteinase CDR1-like</fullName>
    </submittedName>
</protein>
<dbReference type="InterPro" id="IPR001969">
    <property type="entry name" value="Aspartic_peptidase_AS"/>
</dbReference>
<feature type="chain" id="PRO_5032596344" evidence="9">
    <location>
        <begin position="24"/>
        <end position="423"/>
    </location>
</feature>
<dbReference type="InterPro" id="IPR032799">
    <property type="entry name" value="TAXi_C"/>
</dbReference>
<dbReference type="Pfam" id="PF14543">
    <property type="entry name" value="TAXi_N"/>
    <property type="match status" value="1"/>
</dbReference>
<dbReference type="PANTHER" id="PTHR47967">
    <property type="entry name" value="OS07G0603500 PROTEIN-RELATED"/>
    <property type="match status" value="1"/>
</dbReference>
<dbReference type="GO" id="GO:0005576">
    <property type="term" value="C:extracellular region"/>
    <property type="evidence" value="ECO:0007669"/>
    <property type="project" value="UniProtKB-SubCell"/>
</dbReference>
<dbReference type="GO" id="GO:0006508">
    <property type="term" value="P:proteolysis"/>
    <property type="evidence" value="ECO:0007669"/>
    <property type="project" value="UniProtKB-KW"/>
</dbReference>
<dbReference type="PROSITE" id="PS00141">
    <property type="entry name" value="ASP_PROTEASE"/>
    <property type="match status" value="1"/>
</dbReference>
<keyword evidence="7" id="KW-0378">Hydrolase</keyword>
<evidence type="ECO:0000313" key="11">
    <source>
        <dbReference type="EMBL" id="KAF7836461.1"/>
    </source>
</evidence>
<feature type="signal peptide" evidence="9">
    <location>
        <begin position="1"/>
        <end position="23"/>
    </location>
</feature>
<reference evidence="11" key="1">
    <citation type="submission" date="2020-09" db="EMBL/GenBank/DDBJ databases">
        <title>Genome-Enabled Discovery of Anthraquinone Biosynthesis in Senna tora.</title>
        <authorList>
            <person name="Kang S.-H."/>
            <person name="Pandey R.P."/>
            <person name="Lee C.-M."/>
            <person name="Sim J.-S."/>
            <person name="Jeong J.-T."/>
            <person name="Choi B.-S."/>
            <person name="Jung M."/>
            <person name="Ginzburg D."/>
            <person name="Zhao K."/>
            <person name="Won S.Y."/>
            <person name="Oh T.-J."/>
            <person name="Yu Y."/>
            <person name="Kim N.-H."/>
            <person name="Lee O.R."/>
            <person name="Lee T.-H."/>
            <person name="Bashyal P."/>
            <person name="Kim T.-S."/>
            <person name="Lee W.-H."/>
            <person name="Kawkins C."/>
            <person name="Kim C.-K."/>
            <person name="Kim J.S."/>
            <person name="Ahn B.O."/>
            <person name="Rhee S.Y."/>
            <person name="Sohng J.K."/>
        </authorList>
    </citation>
    <scope>NUCLEOTIDE SEQUENCE</scope>
    <source>
        <tissue evidence="11">Leaf</tissue>
    </source>
</reference>
<dbReference type="InterPro" id="IPR032861">
    <property type="entry name" value="TAXi_N"/>
</dbReference>
<evidence type="ECO:0000256" key="6">
    <source>
        <dbReference type="ARBA" id="ARBA00022750"/>
    </source>
</evidence>
<dbReference type="Pfam" id="PF14541">
    <property type="entry name" value="TAXi_C"/>
    <property type="match status" value="1"/>
</dbReference>
<dbReference type="InterPro" id="IPR051708">
    <property type="entry name" value="Plant_Aspart_Prot_A1"/>
</dbReference>
<dbReference type="AlphaFoldDB" id="A0A835CCB1"/>
<comment type="subcellular location">
    <subcellularLocation>
        <location evidence="1">Secreted</location>
    </subcellularLocation>
</comment>
<organism evidence="11 12">
    <name type="scientific">Senna tora</name>
    <dbReference type="NCBI Taxonomy" id="362788"/>
    <lineage>
        <taxon>Eukaryota</taxon>
        <taxon>Viridiplantae</taxon>
        <taxon>Streptophyta</taxon>
        <taxon>Embryophyta</taxon>
        <taxon>Tracheophyta</taxon>
        <taxon>Spermatophyta</taxon>
        <taxon>Magnoliopsida</taxon>
        <taxon>eudicotyledons</taxon>
        <taxon>Gunneridae</taxon>
        <taxon>Pentapetalae</taxon>
        <taxon>rosids</taxon>
        <taxon>fabids</taxon>
        <taxon>Fabales</taxon>
        <taxon>Fabaceae</taxon>
        <taxon>Caesalpinioideae</taxon>
        <taxon>Cassia clade</taxon>
        <taxon>Senna</taxon>
    </lineage>
</organism>
<dbReference type="InterPro" id="IPR033121">
    <property type="entry name" value="PEPTIDASE_A1"/>
</dbReference>
<evidence type="ECO:0000256" key="4">
    <source>
        <dbReference type="ARBA" id="ARBA00022670"/>
    </source>
</evidence>
<dbReference type="SUPFAM" id="SSF50630">
    <property type="entry name" value="Acid proteases"/>
    <property type="match status" value="1"/>
</dbReference>
<dbReference type="CDD" id="cd05476">
    <property type="entry name" value="pepsin_A_like_plant"/>
    <property type="match status" value="1"/>
</dbReference>
<keyword evidence="5 9" id="KW-0732">Signal</keyword>
<evidence type="ECO:0000256" key="2">
    <source>
        <dbReference type="ARBA" id="ARBA00007447"/>
    </source>
</evidence>
<dbReference type="InterPro" id="IPR021109">
    <property type="entry name" value="Peptidase_aspartic_dom_sf"/>
</dbReference>
<evidence type="ECO:0000256" key="1">
    <source>
        <dbReference type="ARBA" id="ARBA00004613"/>
    </source>
</evidence>
<sequence>MASSYFISLISFTFFILCSTATAETNNGGFSVELIPNIHYSSETPLYQRVNDALRRSVERVSHFYPQKDQSKAEIISVRGEYIVEYSLGTPPVRFFGNLDTGSDLVWTQCSPCPKCFAQTSPLFDASKSRTYRNVPCKAKQCLATSPSVGRTSCDAKGSACEYDVQYGDGSVSRGDVAWDTLTLGSTGGRDVAFPNTVFGCGHDNEGSFDPVTSGIVGLGRGAVSLVSQMGASIQGKFSYCLVPIFSEKNTSTLNFGQNAVVSGPGTVSTPMVTKQDSSSYFLTLEGMSQKAAAEGNIIIDSGTTLTILDADSYSKLEAEVASNIKLQRVKDPQQFLSLCYASKTQFLNEAPIITAHFKGADVRLFPQNTFVKVSDDVACFAFRPPNNGGGAIFGNLAQMNYLVGYDLQKNVVSFKAADCTKM</sequence>
<keyword evidence="8" id="KW-0325">Glycoprotein</keyword>
<comment type="caution">
    <text evidence="11">The sequence shown here is derived from an EMBL/GenBank/DDBJ whole genome shotgun (WGS) entry which is preliminary data.</text>
</comment>
<evidence type="ECO:0000256" key="5">
    <source>
        <dbReference type="ARBA" id="ARBA00022729"/>
    </source>
</evidence>
<evidence type="ECO:0000256" key="7">
    <source>
        <dbReference type="ARBA" id="ARBA00022801"/>
    </source>
</evidence>
<dbReference type="InterPro" id="IPR034161">
    <property type="entry name" value="Pepsin-like_plant"/>
</dbReference>
<dbReference type="Proteomes" id="UP000634136">
    <property type="component" value="Unassembled WGS sequence"/>
</dbReference>
<proteinExistence type="inferred from homology"/>
<gene>
    <name evidence="11" type="ORF">G2W53_011320</name>
</gene>
<dbReference type="Gene3D" id="2.40.70.10">
    <property type="entry name" value="Acid Proteases"/>
    <property type="match status" value="2"/>
</dbReference>
<keyword evidence="6" id="KW-0064">Aspartyl protease</keyword>
<evidence type="ECO:0000313" key="12">
    <source>
        <dbReference type="Proteomes" id="UP000634136"/>
    </source>
</evidence>
<accession>A0A835CCB1</accession>
<evidence type="ECO:0000259" key="10">
    <source>
        <dbReference type="PROSITE" id="PS51767"/>
    </source>
</evidence>
<dbReference type="GO" id="GO:0004190">
    <property type="term" value="F:aspartic-type endopeptidase activity"/>
    <property type="evidence" value="ECO:0007669"/>
    <property type="project" value="UniProtKB-KW"/>
</dbReference>
<evidence type="ECO:0000256" key="3">
    <source>
        <dbReference type="ARBA" id="ARBA00022525"/>
    </source>
</evidence>
<keyword evidence="3" id="KW-0964">Secreted</keyword>
<dbReference type="OrthoDB" id="2747330at2759"/>
<keyword evidence="4" id="KW-0645">Protease</keyword>
<evidence type="ECO:0000256" key="9">
    <source>
        <dbReference type="SAM" id="SignalP"/>
    </source>
</evidence>
<feature type="domain" description="Peptidase A1" evidence="10">
    <location>
        <begin position="82"/>
        <end position="416"/>
    </location>
</feature>
<comment type="similarity">
    <text evidence="2">Belongs to the peptidase A1 family.</text>
</comment>
<dbReference type="EMBL" id="JAAIUW010000004">
    <property type="protein sequence ID" value="KAF7836461.1"/>
    <property type="molecule type" value="Genomic_DNA"/>
</dbReference>
<evidence type="ECO:0000256" key="8">
    <source>
        <dbReference type="ARBA" id="ARBA00023180"/>
    </source>
</evidence>
<dbReference type="FunFam" id="2.40.70.10:FF:000050">
    <property type="entry name" value="Aspartic proteinase CDR1"/>
    <property type="match status" value="1"/>
</dbReference>
<dbReference type="PANTHER" id="PTHR47967:SF66">
    <property type="entry name" value="ASPARTIC PROTEINASE CDR1-RELATED"/>
    <property type="match status" value="1"/>
</dbReference>
<name>A0A835CCB1_9FABA</name>
<dbReference type="FunFam" id="2.40.70.10:FF:000016">
    <property type="entry name" value="Probable aspartic protease At2g35615"/>
    <property type="match status" value="1"/>
</dbReference>
<keyword evidence="12" id="KW-1185">Reference proteome</keyword>
<dbReference type="PROSITE" id="PS51767">
    <property type="entry name" value="PEPTIDASE_A1"/>
    <property type="match status" value="1"/>
</dbReference>